<sequence length="448" mass="52155">MKSQQALDKNSPEKAKEFVVHHGESEYELSRFLHFHPGGFNTLLGFKDRDIAGKMRTTQHSQAAHYLMEEYRRSFANNASHDLEVRTLKQHKHGPSSVATVNAVLVGRDTMPTGNFSCWLSCSSAVCAGDQHKPATFPYFMLVRVTLPGSDTKLVDWSKPMLWQVGHLGKRYQEWVSSPVDRRLRLFQSNFVESISVTPWYIVPIFWIPILLTVLIQGYWDNYSYIKQDPLAFLWFTPCFFLGVVLWSLMEYSIHRWVFHHHPPEDSFTLITLHFLLHGLHHKVPFDSQRLLFPPVPAALLGALAYSLIRMLTPLWMLHFMAAGIITEIMYQHLARGRGENHFRENTLSTPDRYSNIDLPIIGSLVYYMSDALDHVAIKVGYITYDLIHFYLHYGSPKAHTYFYHMKRYHNQHHFAHHDSGFGISSSFWDRIFSTEIFLKKLNLILKW</sequence>
<gene>
    <name evidence="13" type="ORF">TMSB3V08_LOCUS259</name>
</gene>
<dbReference type="PROSITE" id="PS50255">
    <property type="entry name" value="CYTOCHROME_B5_2"/>
    <property type="match status" value="1"/>
</dbReference>
<keyword evidence="3 11" id="KW-0812">Transmembrane</keyword>
<keyword evidence="6 11" id="KW-1133">Transmembrane helix</keyword>
<protein>
    <recommendedName>
        <fullName evidence="12">Cytochrome b5 heme-binding domain-containing protein</fullName>
    </recommendedName>
</protein>
<evidence type="ECO:0000256" key="11">
    <source>
        <dbReference type="SAM" id="Phobius"/>
    </source>
</evidence>
<name>A0A7R9HI18_9NEOP</name>
<comment type="subcellular location">
    <subcellularLocation>
        <location evidence="1">Endoplasmic reticulum membrane</location>
        <topology evidence="1">Multi-pass membrane protein</topology>
    </subcellularLocation>
</comment>
<dbReference type="Gene3D" id="3.10.120.10">
    <property type="entry name" value="Cytochrome b5-like heme/steroid binding domain"/>
    <property type="match status" value="1"/>
</dbReference>
<evidence type="ECO:0000256" key="4">
    <source>
        <dbReference type="ARBA" id="ARBA00022723"/>
    </source>
</evidence>
<dbReference type="InterPro" id="IPR036400">
    <property type="entry name" value="Cyt_B5-like_heme/steroid_sf"/>
</dbReference>
<evidence type="ECO:0000256" key="2">
    <source>
        <dbReference type="ARBA" id="ARBA00022617"/>
    </source>
</evidence>
<evidence type="ECO:0000313" key="13">
    <source>
        <dbReference type="EMBL" id="CAD7423268.1"/>
    </source>
</evidence>
<dbReference type="AlphaFoldDB" id="A0A7R9HI18"/>
<dbReference type="InterPro" id="IPR001199">
    <property type="entry name" value="Cyt_B5-like_heme/steroid-bd"/>
</dbReference>
<dbReference type="GO" id="GO:0006631">
    <property type="term" value="P:fatty acid metabolic process"/>
    <property type="evidence" value="ECO:0007669"/>
    <property type="project" value="TreeGrafter"/>
</dbReference>
<keyword evidence="4" id="KW-0479">Metal-binding</keyword>
<organism evidence="13">
    <name type="scientific">Timema monikensis</name>
    <dbReference type="NCBI Taxonomy" id="170555"/>
    <lineage>
        <taxon>Eukaryota</taxon>
        <taxon>Metazoa</taxon>
        <taxon>Ecdysozoa</taxon>
        <taxon>Arthropoda</taxon>
        <taxon>Hexapoda</taxon>
        <taxon>Insecta</taxon>
        <taxon>Pterygota</taxon>
        <taxon>Neoptera</taxon>
        <taxon>Polyneoptera</taxon>
        <taxon>Phasmatodea</taxon>
        <taxon>Timematodea</taxon>
        <taxon>Timematoidea</taxon>
        <taxon>Timematidae</taxon>
        <taxon>Timema</taxon>
    </lineage>
</organism>
<dbReference type="GO" id="GO:0020037">
    <property type="term" value="F:heme binding"/>
    <property type="evidence" value="ECO:0007669"/>
    <property type="project" value="InterPro"/>
</dbReference>
<keyword evidence="2" id="KW-0349">Heme</keyword>
<keyword evidence="9" id="KW-0443">Lipid metabolism</keyword>
<evidence type="ECO:0000256" key="3">
    <source>
        <dbReference type="ARBA" id="ARBA00022692"/>
    </source>
</evidence>
<dbReference type="GO" id="GO:0046872">
    <property type="term" value="F:metal ion binding"/>
    <property type="evidence" value="ECO:0007669"/>
    <property type="project" value="UniProtKB-KW"/>
</dbReference>
<reference evidence="13" key="1">
    <citation type="submission" date="2020-11" db="EMBL/GenBank/DDBJ databases">
        <authorList>
            <person name="Tran Van P."/>
        </authorList>
    </citation>
    <scope>NUCLEOTIDE SEQUENCE</scope>
</reference>
<dbReference type="GO" id="GO:0005789">
    <property type="term" value="C:endoplasmic reticulum membrane"/>
    <property type="evidence" value="ECO:0007669"/>
    <property type="project" value="UniProtKB-SubCell"/>
</dbReference>
<accession>A0A7R9HI18</accession>
<feature type="transmembrane region" description="Helical" evidence="11">
    <location>
        <begin position="232"/>
        <end position="250"/>
    </location>
</feature>
<keyword evidence="8" id="KW-0408">Iron</keyword>
<dbReference type="InterPro" id="IPR014430">
    <property type="entry name" value="Scs7"/>
</dbReference>
<proteinExistence type="predicted"/>
<dbReference type="GO" id="GO:0080132">
    <property type="term" value="F:fatty acid 2-hydroxylase activity"/>
    <property type="evidence" value="ECO:0007669"/>
    <property type="project" value="InterPro"/>
</dbReference>
<dbReference type="InterPro" id="IPR018506">
    <property type="entry name" value="Cyt_B5_heme-BS"/>
</dbReference>
<dbReference type="PANTHER" id="PTHR12863">
    <property type="entry name" value="FATTY ACID HYDROXYLASE"/>
    <property type="match status" value="1"/>
</dbReference>
<evidence type="ECO:0000256" key="9">
    <source>
        <dbReference type="ARBA" id="ARBA00023098"/>
    </source>
</evidence>
<feature type="domain" description="Cytochrome b5 heme-binding" evidence="12">
    <location>
        <begin position="1"/>
        <end position="77"/>
    </location>
</feature>
<dbReference type="EMBL" id="OB792659">
    <property type="protein sequence ID" value="CAD7423268.1"/>
    <property type="molecule type" value="Genomic_DNA"/>
</dbReference>
<dbReference type="PROSITE" id="PS00191">
    <property type="entry name" value="CYTOCHROME_B5_1"/>
    <property type="match status" value="1"/>
</dbReference>
<keyword evidence="5" id="KW-0256">Endoplasmic reticulum</keyword>
<dbReference type="SUPFAM" id="SSF55856">
    <property type="entry name" value="Cytochrome b5-like heme/steroid binding domain"/>
    <property type="match status" value="1"/>
</dbReference>
<evidence type="ECO:0000256" key="6">
    <source>
        <dbReference type="ARBA" id="ARBA00022989"/>
    </source>
</evidence>
<evidence type="ECO:0000256" key="8">
    <source>
        <dbReference type="ARBA" id="ARBA00023004"/>
    </source>
</evidence>
<feature type="transmembrane region" description="Helical" evidence="11">
    <location>
        <begin position="200"/>
        <end position="220"/>
    </location>
</feature>
<evidence type="ECO:0000259" key="12">
    <source>
        <dbReference type="PROSITE" id="PS50255"/>
    </source>
</evidence>
<keyword evidence="10 11" id="KW-0472">Membrane</keyword>
<evidence type="ECO:0000256" key="1">
    <source>
        <dbReference type="ARBA" id="ARBA00004477"/>
    </source>
</evidence>
<evidence type="ECO:0000256" key="7">
    <source>
        <dbReference type="ARBA" id="ARBA00023002"/>
    </source>
</evidence>
<dbReference type="PANTHER" id="PTHR12863:SF1">
    <property type="entry name" value="FATTY ACID 2-HYDROXYLASE"/>
    <property type="match status" value="1"/>
</dbReference>
<keyword evidence="7" id="KW-0560">Oxidoreductase</keyword>
<evidence type="ECO:0000256" key="10">
    <source>
        <dbReference type="ARBA" id="ARBA00023136"/>
    </source>
</evidence>
<feature type="transmembrane region" description="Helical" evidence="11">
    <location>
        <begin position="291"/>
        <end position="309"/>
    </location>
</feature>
<evidence type="ECO:0000256" key="5">
    <source>
        <dbReference type="ARBA" id="ARBA00022824"/>
    </source>
</evidence>